<dbReference type="Gene3D" id="3.40.50.12140">
    <property type="entry name" value="Domain of unknown function DUF4159"/>
    <property type="match status" value="1"/>
</dbReference>
<dbReference type="Pfam" id="PF13709">
    <property type="entry name" value="DUF4159"/>
    <property type="match status" value="1"/>
</dbReference>
<evidence type="ECO:0000313" key="2">
    <source>
        <dbReference type="EMBL" id="SVC72864.1"/>
    </source>
</evidence>
<sequence>GPDRNLYMRPSKCSLFIGLLWSFLYLPNTVAQQNKSPAPKPPVTLKQLKQSISDLDRLEWMTLSFNKKLLADQSIQRIRKAVEGRTTLILHPLQRFINFDTKSLNAHPFFHLEMCVPAPKMDWETRFRWRDYFNSGGTLFLDACPVSKISGDEKNLYRSWKDWGRMIFPGTGWSPLNRKHALSFSFYLLEKRMLLGREGSPFSILEHDGRVILLHNQSRRWSWHTLKSKPVTAKLNPPNVEIHLRLFINLLMLLFTGDYKQDQLHLPTILLRRR</sequence>
<dbReference type="InterPro" id="IPR025297">
    <property type="entry name" value="DUF4159"/>
</dbReference>
<name>A0A382PHJ1_9ZZZZ</name>
<evidence type="ECO:0000259" key="1">
    <source>
        <dbReference type="Pfam" id="PF13709"/>
    </source>
</evidence>
<reference evidence="2" key="1">
    <citation type="submission" date="2018-05" db="EMBL/GenBank/DDBJ databases">
        <authorList>
            <person name="Lanie J.A."/>
            <person name="Ng W.-L."/>
            <person name="Kazmierczak K.M."/>
            <person name="Andrzejewski T.M."/>
            <person name="Davidsen T.M."/>
            <person name="Wayne K.J."/>
            <person name="Tettelin H."/>
            <person name="Glass J.I."/>
            <person name="Rusch D."/>
            <person name="Podicherti R."/>
            <person name="Tsui H.-C.T."/>
            <person name="Winkler M.E."/>
        </authorList>
    </citation>
    <scope>NUCLEOTIDE SEQUENCE</scope>
</reference>
<dbReference type="AlphaFoldDB" id="A0A382PHJ1"/>
<protein>
    <recommendedName>
        <fullName evidence="1">DUF4159 domain-containing protein</fullName>
    </recommendedName>
</protein>
<feature type="non-terminal residue" evidence="2">
    <location>
        <position position="1"/>
    </location>
</feature>
<accession>A0A382PHJ1</accession>
<feature type="domain" description="DUF4159" evidence="1">
    <location>
        <begin position="73"/>
        <end position="252"/>
    </location>
</feature>
<proteinExistence type="predicted"/>
<gene>
    <name evidence="2" type="ORF">METZ01_LOCUS325718</name>
</gene>
<organism evidence="2">
    <name type="scientific">marine metagenome</name>
    <dbReference type="NCBI Taxonomy" id="408172"/>
    <lineage>
        <taxon>unclassified sequences</taxon>
        <taxon>metagenomes</taxon>
        <taxon>ecological metagenomes</taxon>
    </lineage>
</organism>
<dbReference type="EMBL" id="UINC01107470">
    <property type="protein sequence ID" value="SVC72864.1"/>
    <property type="molecule type" value="Genomic_DNA"/>
</dbReference>